<dbReference type="GO" id="GO:0008173">
    <property type="term" value="F:RNA methyltransferase activity"/>
    <property type="evidence" value="ECO:0007669"/>
    <property type="project" value="UniProtKB-ARBA"/>
</dbReference>
<dbReference type="Gene3D" id="3.40.50.150">
    <property type="entry name" value="Vaccinia Virus protein VP39"/>
    <property type="match status" value="1"/>
</dbReference>
<keyword evidence="2 4" id="KW-0489">Methyltransferase</keyword>
<dbReference type="EC" id="2.1.1.-" evidence="4"/>
<comment type="function">
    <text evidence="4">S-adenosyl-L-methionine-dependent methyltransferase.</text>
</comment>
<accession>A0A914M0I7</accession>
<keyword evidence="3 4" id="KW-0808">Transferase</keyword>
<evidence type="ECO:0000313" key="7">
    <source>
        <dbReference type="WBParaSite" id="Minc3s00864g18235"/>
    </source>
</evidence>
<dbReference type="PANTHER" id="PTHR22809:SF5">
    <property type="entry name" value="TRNA N(3)-METHYLCYTIDINE METHYLTRANSFERASE METTL6"/>
    <property type="match status" value="1"/>
</dbReference>
<dbReference type="PANTHER" id="PTHR22809">
    <property type="entry name" value="METHYLTRANSFERASE-RELATED"/>
    <property type="match status" value="1"/>
</dbReference>
<comment type="similarity">
    <text evidence="1 4">Belongs to the methyltransferase superfamily. METL family.</text>
</comment>
<dbReference type="AlphaFoldDB" id="A0A914M0I7"/>
<proteinExistence type="inferred from homology"/>
<evidence type="ECO:0000256" key="1">
    <source>
        <dbReference type="ARBA" id="ARBA00009725"/>
    </source>
</evidence>
<dbReference type="CDD" id="cd02440">
    <property type="entry name" value="AdoMet_MTases"/>
    <property type="match status" value="1"/>
</dbReference>
<evidence type="ECO:0000259" key="5">
    <source>
        <dbReference type="Pfam" id="PF08242"/>
    </source>
</evidence>
<protein>
    <recommendedName>
        <fullName evidence="4">tRNA N(3)-methylcytidine methyltransferase</fullName>
        <ecNumber evidence="4">2.1.1.-</ecNumber>
    </recommendedName>
</protein>
<dbReference type="PIRSF" id="PIRSF037755">
    <property type="entry name" value="Mettl2_prd"/>
    <property type="match status" value="1"/>
</dbReference>
<organism evidence="6 7">
    <name type="scientific">Meloidogyne incognita</name>
    <name type="common">Southern root-knot nematode worm</name>
    <name type="synonym">Oxyuris incognita</name>
    <dbReference type="NCBI Taxonomy" id="6306"/>
    <lineage>
        <taxon>Eukaryota</taxon>
        <taxon>Metazoa</taxon>
        <taxon>Ecdysozoa</taxon>
        <taxon>Nematoda</taxon>
        <taxon>Chromadorea</taxon>
        <taxon>Rhabditida</taxon>
        <taxon>Tylenchina</taxon>
        <taxon>Tylenchomorpha</taxon>
        <taxon>Tylenchoidea</taxon>
        <taxon>Meloidogynidae</taxon>
        <taxon>Meloidogyninae</taxon>
        <taxon>Meloidogyne</taxon>
        <taxon>Meloidogyne incognita group</taxon>
    </lineage>
</organism>
<dbReference type="Pfam" id="PF08242">
    <property type="entry name" value="Methyltransf_12"/>
    <property type="match status" value="1"/>
</dbReference>
<feature type="domain" description="Methyltransferase type 12" evidence="5">
    <location>
        <begin position="71"/>
        <end position="170"/>
    </location>
</feature>
<dbReference type="InterPro" id="IPR026113">
    <property type="entry name" value="METTL2/6/8-like"/>
</dbReference>
<dbReference type="SUPFAM" id="SSF53335">
    <property type="entry name" value="S-adenosyl-L-methionine-dependent methyltransferases"/>
    <property type="match status" value="1"/>
</dbReference>
<dbReference type="GO" id="GO:0008757">
    <property type="term" value="F:S-adenosylmethionine-dependent methyltransferase activity"/>
    <property type="evidence" value="ECO:0007669"/>
    <property type="project" value="UniProtKB-ARBA"/>
</dbReference>
<evidence type="ECO:0000313" key="6">
    <source>
        <dbReference type="Proteomes" id="UP000887563"/>
    </source>
</evidence>
<dbReference type="WBParaSite" id="Minc3s00864g18235">
    <property type="protein sequence ID" value="Minc3s00864g18235"/>
    <property type="gene ID" value="Minc3s00864g18235"/>
</dbReference>
<evidence type="ECO:0000256" key="3">
    <source>
        <dbReference type="ARBA" id="ARBA00022679"/>
    </source>
</evidence>
<keyword evidence="6" id="KW-1185">Reference proteome</keyword>
<sequence length="257" mass="29981">MQGKGDAVFISEYKRLFIYFYRLSLEKDAQKNWDRFYKRNSSNFFKDRNWTMKEIERLCEDVPLNDALLFLDAGCGCGNTIFPLTKSFPNWDFYGIDFSKNAIDLLEKRSEETGDKVKATVLDLTSKNISELDFPQMDLISLVFVLSTISKEGQLEVIKNITKLLKPKGSVIVRDYGANDHAMTRFGRNSKIDERFYVRQDGTRAFYFLTEELSSLFKEGGYSTYECNYVHRTTENIKEGINFERTFVEGRFIKNTE</sequence>
<dbReference type="InterPro" id="IPR013217">
    <property type="entry name" value="Methyltransf_12"/>
</dbReference>
<evidence type="ECO:0000256" key="4">
    <source>
        <dbReference type="PIRNR" id="PIRNR037755"/>
    </source>
</evidence>
<reference evidence="7" key="1">
    <citation type="submission" date="2022-11" db="UniProtKB">
        <authorList>
            <consortium name="WormBaseParasite"/>
        </authorList>
    </citation>
    <scope>IDENTIFICATION</scope>
</reference>
<name>A0A914M0I7_MELIC</name>
<dbReference type="Proteomes" id="UP000887563">
    <property type="component" value="Unplaced"/>
</dbReference>
<evidence type="ECO:0000256" key="2">
    <source>
        <dbReference type="ARBA" id="ARBA00022603"/>
    </source>
</evidence>
<dbReference type="InterPro" id="IPR029063">
    <property type="entry name" value="SAM-dependent_MTases_sf"/>
</dbReference>
<dbReference type="GO" id="GO:0032259">
    <property type="term" value="P:methylation"/>
    <property type="evidence" value="ECO:0007669"/>
    <property type="project" value="UniProtKB-KW"/>
</dbReference>